<dbReference type="InterPro" id="IPR034732">
    <property type="entry name" value="EPHD"/>
</dbReference>
<feature type="compositionally biased region" description="Low complexity" evidence="15">
    <location>
        <begin position="45"/>
        <end position="71"/>
    </location>
</feature>
<dbReference type="FunFam" id="3.30.160.360:FF:000001">
    <property type="entry name" value="Histone-lysine N-methyltransferase"/>
    <property type="match status" value="1"/>
</dbReference>
<dbReference type="OrthoDB" id="308383at2759"/>
<feature type="region of interest" description="Disordered" evidence="15">
    <location>
        <begin position="155"/>
        <end position="182"/>
    </location>
</feature>
<dbReference type="GO" id="GO:0044666">
    <property type="term" value="C:MLL3/4 complex"/>
    <property type="evidence" value="ECO:0007669"/>
    <property type="project" value="TreeGrafter"/>
</dbReference>
<dbReference type="EMBL" id="QDEB01084192">
    <property type="protein sequence ID" value="RZC33964.1"/>
    <property type="molecule type" value="Genomic_DNA"/>
</dbReference>
<proteinExistence type="predicted"/>
<feature type="compositionally biased region" description="Low complexity" evidence="15">
    <location>
        <begin position="1"/>
        <end position="21"/>
    </location>
</feature>
<dbReference type="SMART" id="SM00249">
    <property type="entry name" value="PHD"/>
    <property type="match status" value="1"/>
</dbReference>
<dbReference type="InterPro" id="IPR046341">
    <property type="entry name" value="SET_dom_sf"/>
</dbReference>
<dbReference type="GO" id="GO:0042800">
    <property type="term" value="F:histone H3K4 methyltransferase activity"/>
    <property type="evidence" value="ECO:0007669"/>
    <property type="project" value="TreeGrafter"/>
</dbReference>
<dbReference type="SUPFAM" id="SSF82199">
    <property type="entry name" value="SET domain"/>
    <property type="match status" value="1"/>
</dbReference>
<dbReference type="PANTHER" id="PTHR45888:SF6">
    <property type="entry name" value="HL01030P-RELATED"/>
    <property type="match status" value="1"/>
</dbReference>
<keyword evidence="20" id="KW-1185">Reference proteome</keyword>
<feature type="compositionally biased region" description="Low complexity" evidence="15">
    <location>
        <begin position="1068"/>
        <end position="1080"/>
    </location>
</feature>
<dbReference type="PROSITE" id="PS51543">
    <property type="entry name" value="FYRC"/>
    <property type="match status" value="1"/>
</dbReference>
<dbReference type="GO" id="GO:0008270">
    <property type="term" value="F:zinc ion binding"/>
    <property type="evidence" value="ECO:0007669"/>
    <property type="project" value="UniProtKB-KW"/>
</dbReference>
<dbReference type="InterPro" id="IPR003889">
    <property type="entry name" value="FYrich_C"/>
</dbReference>
<evidence type="ECO:0000256" key="5">
    <source>
        <dbReference type="ARBA" id="ARBA00022691"/>
    </source>
</evidence>
<dbReference type="Pfam" id="PF13832">
    <property type="entry name" value="zf-HC5HC2H_2"/>
    <property type="match status" value="1"/>
</dbReference>
<feature type="compositionally biased region" description="Basic and acidic residues" evidence="15">
    <location>
        <begin position="1775"/>
        <end position="1789"/>
    </location>
</feature>
<dbReference type="CDD" id="cd19171">
    <property type="entry name" value="SET_KMT2C_2D"/>
    <property type="match status" value="1"/>
</dbReference>
<keyword evidence="6" id="KW-0479">Metal-binding</keyword>
<dbReference type="SMART" id="SM00542">
    <property type="entry name" value="FYRC"/>
    <property type="match status" value="1"/>
</dbReference>
<keyword evidence="12" id="KW-0010">Activator</keyword>
<feature type="compositionally biased region" description="Polar residues" evidence="15">
    <location>
        <begin position="1042"/>
        <end position="1053"/>
    </location>
</feature>
<evidence type="ECO:0000256" key="10">
    <source>
        <dbReference type="ARBA" id="ARBA00022853"/>
    </source>
</evidence>
<evidence type="ECO:0000256" key="7">
    <source>
        <dbReference type="ARBA" id="ARBA00022737"/>
    </source>
</evidence>
<feature type="region of interest" description="Disordered" evidence="15">
    <location>
        <begin position="216"/>
        <end position="298"/>
    </location>
</feature>
<dbReference type="Proteomes" id="UP000292052">
    <property type="component" value="Unassembled WGS sequence"/>
</dbReference>
<dbReference type="InterPro" id="IPR003888">
    <property type="entry name" value="FYrich_N"/>
</dbReference>
<dbReference type="SMART" id="SM00508">
    <property type="entry name" value="PostSET"/>
    <property type="match status" value="1"/>
</dbReference>
<keyword evidence="13" id="KW-0804">Transcription</keyword>
<feature type="region of interest" description="Disordered" evidence="15">
    <location>
        <begin position="1761"/>
        <end position="1803"/>
    </location>
</feature>
<evidence type="ECO:0000256" key="4">
    <source>
        <dbReference type="ARBA" id="ARBA00022679"/>
    </source>
</evidence>
<keyword evidence="8" id="KW-0863">Zinc-finger</keyword>
<dbReference type="PROSITE" id="PS50868">
    <property type="entry name" value="POST_SET"/>
    <property type="match status" value="1"/>
</dbReference>
<feature type="region of interest" description="Disordered" evidence="15">
    <location>
        <begin position="519"/>
        <end position="545"/>
    </location>
</feature>
<comment type="subcellular location">
    <subcellularLocation>
        <location evidence="1">Nucleus</location>
    </subcellularLocation>
</comment>
<feature type="region of interest" description="Disordered" evidence="15">
    <location>
        <begin position="2545"/>
        <end position="2639"/>
    </location>
</feature>
<feature type="region of interest" description="Disordered" evidence="15">
    <location>
        <begin position="2453"/>
        <end position="2531"/>
    </location>
</feature>
<feature type="domain" description="PHD-type" evidence="18">
    <location>
        <begin position="3126"/>
        <end position="3234"/>
    </location>
</feature>
<evidence type="ECO:0000313" key="20">
    <source>
        <dbReference type="Proteomes" id="UP000292052"/>
    </source>
</evidence>
<dbReference type="STRING" id="1661398.A0A482VMN9"/>
<dbReference type="GO" id="GO:0045944">
    <property type="term" value="P:positive regulation of transcription by RNA polymerase II"/>
    <property type="evidence" value="ECO:0007669"/>
    <property type="project" value="TreeGrafter"/>
</dbReference>
<feature type="compositionally biased region" description="Polar residues" evidence="15">
    <location>
        <begin position="2469"/>
        <end position="2494"/>
    </location>
</feature>
<name>A0A482VMN9_ASBVE</name>
<dbReference type="InterPro" id="IPR003616">
    <property type="entry name" value="Post-SET_dom"/>
</dbReference>
<feature type="domain" description="Post-SET" evidence="17">
    <location>
        <begin position="3629"/>
        <end position="3645"/>
    </location>
</feature>
<feature type="compositionally biased region" description="Polar residues" evidence="15">
    <location>
        <begin position="1818"/>
        <end position="1834"/>
    </location>
</feature>
<protein>
    <submittedName>
        <fullName evidence="19">Histone-lysine N-methyltransferase 2C-like</fullName>
    </submittedName>
</protein>
<dbReference type="GO" id="GO:0032259">
    <property type="term" value="P:methylation"/>
    <property type="evidence" value="ECO:0007669"/>
    <property type="project" value="UniProtKB-KW"/>
</dbReference>
<evidence type="ECO:0000259" key="17">
    <source>
        <dbReference type="PROSITE" id="PS50868"/>
    </source>
</evidence>
<dbReference type="Gene3D" id="3.30.40.10">
    <property type="entry name" value="Zinc/RING finger domain, C3HC4 (zinc finger)"/>
    <property type="match status" value="1"/>
</dbReference>
<feature type="compositionally biased region" description="Pro residues" evidence="15">
    <location>
        <begin position="735"/>
        <end position="754"/>
    </location>
</feature>
<dbReference type="InterPro" id="IPR013083">
    <property type="entry name" value="Znf_RING/FYVE/PHD"/>
</dbReference>
<evidence type="ECO:0000313" key="19">
    <source>
        <dbReference type="EMBL" id="RZC33964.1"/>
    </source>
</evidence>
<keyword evidence="3 19" id="KW-0489">Methyltransferase</keyword>
<keyword evidence="11" id="KW-0805">Transcription regulation</keyword>
<dbReference type="PANTHER" id="PTHR45888">
    <property type="entry name" value="HL01030P-RELATED"/>
    <property type="match status" value="1"/>
</dbReference>
<feature type="region of interest" description="Disordered" evidence="15">
    <location>
        <begin position="41"/>
        <end position="80"/>
    </location>
</feature>
<feature type="domain" description="SET" evidence="16">
    <location>
        <begin position="3505"/>
        <end position="3621"/>
    </location>
</feature>
<feature type="region of interest" description="Disordered" evidence="15">
    <location>
        <begin position="1"/>
        <end position="25"/>
    </location>
</feature>
<dbReference type="SMART" id="SM00317">
    <property type="entry name" value="SET"/>
    <property type="match status" value="1"/>
</dbReference>
<feature type="region of interest" description="Disordered" evidence="15">
    <location>
        <begin position="372"/>
        <end position="418"/>
    </location>
</feature>
<feature type="region of interest" description="Disordered" evidence="15">
    <location>
        <begin position="1261"/>
        <end position="1296"/>
    </location>
</feature>
<feature type="compositionally biased region" description="Pro residues" evidence="15">
    <location>
        <begin position="1098"/>
        <end position="1113"/>
    </location>
</feature>
<evidence type="ECO:0000256" key="8">
    <source>
        <dbReference type="ARBA" id="ARBA00022771"/>
    </source>
</evidence>
<keyword evidence="2" id="KW-0597">Phosphoprotein</keyword>
<dbReference type="InterPro" id="IPR001214">
    <property type="entry name" value="SET_dom"/>
</dbReference>
<dbReference type="PROSITE" id="PS51542">
    <property type="entry name" value="FYRN"/>
    <property type="match status" value="1"/>
</dbReference>
<feature type="compositionally biased region" description="Basic and acidic residues" evidence="15">
    <location>
        <begin position="163"/>
        <end position="182"/>
    </location>
</feature>
<dbReference type="GO" id="GO:0005700">
    <property type="term" value="C:polytene chromosome"/>
    <property type="evidence" value="ECO:0007669"/>
    <property type="project" value="UniProtKB-ARBA"/>
</dbReference>
<feature type="compositionally biased region" description="Polar residues" evidence="15">
    <location>
        <begin position="216"/>
        <end position="241"/>
    </location>
</feature>
<dbReference type="FunFam" id="3.30.40.10:FF:000002">
    <property type="entry name" value="Histone-lysine N-methyltransferase"/>
    <property type="match status" value="1"/>
</dbReference>
<feature type="region of interest" description="Disordered" evidence="15">
    <location>
        <begin position="1818"/>
        <end position="1838"/>
    </location>
</feature>
<organism evidence="19 20">
    <name type="scientific">Asbolus verrucosus</name>
    <name type="common">Desert ironclad beetle</name>
    <dbReference type="NCBI Taxonomy" id="1661398"/>
    <lineage>
        <taxon>Eukaryota</taxon>
        <taxon>Metazoa</taxon>
        <taxon>Ecdysozoa</taxon>
        <taxon>Arthropoda</taxon>
        <taxon>Hexapoda</taxon>
        <taxon>Insecta</taxon>
        <taxon>Pterygota</taxon>
        <taxon>Neoptera</taxon>
        <taxon>Endopterygota</taxon>
        <taxon>Coleoptera</taxon>
        <taxon>Polyphaga</taxon>
        <taxon>Cucujiformia</taxon>
        <taxon>Tenebrionidae</taxon>
        <taxon>Pimeliinae</taxon>
        <taxon>Asbolus</taxon>
    </lineage>
</organism>
<gene>
    <name evidence="19" type="ORF">BDFB_000971</name>
</gene>
<dbReference type="FunFam" id="2.170.270.10:FF:000003">
    <property type="entry name" value="Histone-lysine N-methyltransferase"/>
    <property type="match status" value="1"/>
</dbReference>
<dbReference type="Gene3D" id="3.30.160.360">
    <property type="match status" value="1"/>
</dbReference>
<evidence type="ECO:0000259" key="16">
    <source>
        <dbReference type="PROSITE" id="PS50280"/>
    </source>
</evidence>
<dbReference type="GO" id="GO:0098687">
    <property type="term" value="C:chromosomal region"/>
    <property type="evidence" value="ECO:0007669"/>
    <property type="project" value="UniProtKB-ARBA"/>
</dbReference>
<feature type="compositionally biased region" description="Basic residues" evidence="15">
    <location>
        <begin position="2604"/>
        <end position="2616"/>
    </location>
</feature>
<feature type="compositionally biased region" description="Low complexity" evidence="15">
    <location>
        <begin position="1027"/>
        <end position="1041"/>
    </location>
</feature>
<keyword evidence="5" id="KW-0949">S-adenosyl-L-methionine</keyword>
<evidence type="ECO:0000256" key="12">
    <source>
        <dbReference type="ARBA" id="ARBA00023159"/>
    </source>
</evidence>
<dbReference type="Pfam" id="PF00856">
    <property type="entry name" value="SET"/>
    <property type="match status" value="1"/>
</dbReference>
<keyword evidence="14" id="KW-0539">Nucleus</keyword>
<evidence type="ECO:0000256" key="1">
    <source>
        <dbReference type="ARBA" id="ARBA00004123"/>
    </source>
</evidence>
<feature type="compositionally biased region" description="Low complexity" evidence="15">
    <location>
        <begin position="525"/>
        <end position="541"/>
    </location>
</feature>
<dbReference type="Gene3D" id="2.170.270.10">
    <property type="entry name" value="SET domain"/>
    <property type="match status" value="1"/>
</dbReference>
<dbReference type="PROSITE" id="PS50280">
    <property type="entry name" value="SET"/>
    <property type="match status" value="1"/>
</dbReference>
<evidence type="ECO:0000256" key="2">
    <source>
        <dbReference type="ARBA" id="ARBA00022553"/>
    </source>
</evidence>
<feature type="region of interest" description="Disordered" evidence="15">
    <location>
        <begin position="721"/>
        <end position="762"/>
    </location>
</feature>
<feature type="compositionally biased region" description="Pro residues" evidence="15">
    <location>
        <begin position="284"/>
        <end position="293"/>
    </location>
</feature>
<keyword evidence="4 19" id="KW-0808">Transferase</keyword>
<evidence type="ECO:0000256" key="3">
    <source>
        <dbReference type="ARBA" id="ARBA00022603"/>
    </source>
</evidence>
<dbReference type="InterPro" id="IPR001965">
    <property type="entry name" value="Znf_PHD"/>
</dbReference>
<evidence type="ECO:0000256" key="14">
    <source>
        <dbReference type="ARBA" id="ARBA00023242"/>
    </source>
</evidence>
<dbReference type="GO" id="GO:0003713">
    <property type="term" value="F:transcription coactivator activity"/>
    <property type="evidence" value="ECO:0007669"/>
    <property type="project" value="TreeGrafter"/>
</dbReference>
<evidence type="ECO:0000256" key="11">
    <source>
        <dbReference type="ARBA" id="ARBA00023015"/>
    </source>
</evidence>
<dbReference type="Pfam" id="PF05964">
    <property type="entry name" value="FYRN"/>
    <property type="match status" value="1"/>
</dbReference>
<dbReference type="SMART" id="SM00541">
    <property type="entry name" value="FYRN"/>
    <property type="match status" value="1"/>
</dbReference>
<sequence>MNKDTSSSSPATKATPQAAAPVSSIPSTQVPAIVASVSEVCTQQSRPTPSLTTASTSSVSVSPPVTPRPASLTPSPSTQQQFTVHGQFLGPGDHCGPAPNVTVNPLYQPNVNEQAPVPLLRPVIQQQTTPPASDQQIRVLTPSEIMRTLPSLCQENYEPQPPDQEKVALQHKSAREAEQERQWKQLQALRQQQAQQQQNVIHEQPIARVQRQISDPTPFTQDQSPQELSPAVTSPSPNPRQLLSMGIKSPTFTHPTQTPMRAPTPAPTPIEFPQINTPDGDPYVKPPSTPKLPQPTFQPRLPSDSYVQPPTPRPQFQIARPTLQALNTQVRTGEGPEYNRQLRDLLQRQQFKKLDDQLLAGKGQQRVWPPVEANQESETPVVTNVPSSGDATFRQPLPPSISRPRMPATVSGIPRQPGTHLGLRMQLDPRTQGLDPRMRVLIHQQRLLQQSNTAATQQQQQQQQVFSGGTVRFAHGIVRPASVEQYEQLLPKQQAPFQPRAADQQITPRLPVAQLSTIQRPPISQTPAASSASNSTDSTNNEQEIPDNVTAELEKLEQETGTMAELQGVGDILGGLGDDDDELLAEMGADFNILEYADPEALPGEKTNILDLELEEEPIKNDKKVKQIHQQMLHQVQQAAAHGKPMPPGSKLQTTDGIIGIVTPNNNVHLQVPQSYHQRLLVSQRNILLHEVQNQKLQMRIGQNVPRIMSVAPVQQALHSTPVGLNAGPRLGVAAPPPPPPPPPPYPGPPPPYPGSTTPQQQEQPLLLEDLLEQEKREQEKQNQNQSVVNNQEIAASTAASVVEPEPSSLLSEHDFERLKADVFSNATIGINSNARQGQVASNAPQATWTQNQSRPNPTPTPTPQPAAEIRVQTFNANLLPPPPLPPENITSEQDKQKQIVYEQWLSHHNNTLTQQLRYYETEVNKLRKIRKSLNSKQRQLRKSGGQLAEADANELQRISAEQTILQKHLESSRKLSRQHGLLIQEYRNKQQAKQRPGPGQSPLLIQQNHSPLGPPSSSPIHHSNTSQSPMMSPSASPLAQHSSPLHSPSPMISHSPGPGSVTNILQSPSSIAGSSMSPMQPSPRIGTPHSQGDSSPGPVPSPSQVCLPPPAPRMTSPQHKRVVTSPVGYTGDLRPGTPQMRFVRTPLDHSGNLQQRYQPPNSPMPRSPMIGQINSPMGMRRPPSSPAMPDRPRSVENSSHPRTPYSTQSSIDNSTMLDNQSGGGNPNNPNNPIPAPPGFGRFGYFKLGLRGGSPMWSFGRGAKRIPTPPGPNKEIDKSGMGESSAPIKPKKESHLSKVSILKRKSPAKTNLQSLAVSKVGSLVSTDYNEFDDSSCTPPVTPPPISSTSRVTVQKTIGKKIPEVLENKEPNQVMIVHSPEEKQIRCDDIIDYDDDNNTVISGEVSLSSTAQQNDGDDIAVIETFSQSDLGDAMSSPLESDQIADEYLLFPGNMVVDISGETHYSDKEEEVEEDYGSENMHVVIRSPTTSDDEFIMQNKTKKYNIRRLPSNHLLSVGDNPDSPEQEEMQVDPSPEAADEDIISNYEESEIVIIDPSIKSPEEQISTKEDFEELIDEGSRKDKIMKQEVITAKHINEIHKYAANVYSFPSKTEQAICTPASVTNTNRVTNLITSKLGQKFSLITTPVVTIPRNDPVKISPDVVVTQNPKLVNTTSAPKLTNIILHNAVRSNVLNVPKLVTSGSSAITIVSASTSPIASILPPGFTVPVISASAVRQLPNVKVIDKPSSSISLTTHDSCLPKKIFEDDSVSPDSSNCEDDKSKDSSDEKSKTDSPPADFIKQSPFLKSSDGLRMNKKILLENSSEQNKATASNTQESPKAVGDAIFNKSNENERNNEEKKIDTNILDPSLKKIENLHVSTVKVHKQRIPSPVISKTSSPVIIHNTPELKMTAQVIQETQSGIQITARTETVDGFEGSSGDDTKSVVISIPSPTPSQEQMLDNIALQALENRRRDGNGMPGEFESFEDVLDMIENITGEPPTVLEDNIKDKLLNEGNEFETTSKVVVEPEKTKDNVTSKIETQIPISVTSVANVKPSVVPQLSPLSQPTDLTTNMANASQQLRTLLSSLHTTTASSSNNVETVVKGINHKVISTGSVLTSTPVVTSRVIQQTAAVTSLNTVIVPNMKQKTVMSSIIPPKSSPIRTQVTTVQSQTIANALTAVSLPRVAAINSSAPSSLQPNNITIQKAVTLVTTTSSSEPVETVNRKSTCSLTEMLQSHPAAVPTTKTSADTITAASLLGSSINLSRSGFSTSLVQAQPHVVVSPVTTNNLVFQTTSFIGISSSGSVTTASSLKPVTSTTNLLHTQLTKVIRNKSVEESMNETAKSDEIKLETVEASVDDKNNLVTNIKQESGCKYSAIQTTASSRTEDSQNALLKKLLQNTGCASTQTLPPSSAAGSITVAAPLQFNTSSLESQLKASTPTLSSILPPVVKEVSSSIAQTKTPPQRTPIMSRETSFVSSPVIQQPQTSSGPVPTTQLHIDVKRCMPPSRTPSRDDLLSPPTPRSSCSQDSSQQTPPLIVKKEITQSFQQQSSIMTPQEVKKEFVDETSQHSEVSDHSRSDVPMKEEVDALDPTTEKMLLEQKEELKKQKRRMYQQKRRQNQIMNKEAVGQPKKRPRKSSKVDEDYDTYIDGVLAQLRTLPPMVVSEPVLNRNFSILPVFGSDLSKLAASDYDSRFGELKGDYGNAVVPGYSDFYNTHPYGDAEPLPEKPPASTQRGFYDQEFPLIKFDADEDKRFDMFCREDSPDSVISSSSPECPFMEPSHKFLGLKLINEDDDEEDDDVSKMRLSPVVPIVAPIPIRLKPTGPYLKDYTEDKENVGRDMCLKSKFGSTPATPLKDSGNVTVTLTLTSSAAEDIMGVLRDLANILHIPAPTSYQIVERTSTPPSQKLGLYRTKGKDGKEGAPIDIQSILNGAAKFCKHCDVVILNNMIRKKVSELPFLSKDSELLSDGDELFFCSSACYMQFALMHRSPSIPEDKAAAIIDHLCQKDKNDFKGKRPFAGSVEQKKSFMDNIEMEYHYFKREMEPLDVSDMKSHSLFAKPTEVIKLKKYPDESQIHHPPRVWKGVRYKNWTPGCLQPPAKYKKPTDKETMELLYRLGITVTPPKMPEDIRKCMFCQGIGDGVADGAARLLNFDVDKWVHLNCGLWSDGVYETVNGALMNLENALQQSLTQICIHCNKLGATIRCFKTRCSSVYHLTCAVKDGCVFYKNKTTFCTVHIPKNEKDNELTTLSVSRRVYVNRDENRQVAAVMHHSDTNNLLRVGSLIFLSVGQLLPHQLQNFHTPNYIYPIGYKIIRFYWSMRNLNKRCKYICSIHEAFGRPEFRVVVQEPSEEDLEIKDSTPKGVWQRILEQLAAMRRENQCVQVFPKFVSGEDLFGLTEPAVVRVLESLPGIETLTDYKFKYGRNPLLELPLAINPSGAARTEPRLRNQLHWKRPHTQRTGGSSVRPLFGPTPALTNNNTLGEGACPYTKQFVHSKSSQYKKMKQEWRNNVYLARSKIQGLGLYAARDLEKHTMVIEYIGEIIRTELAETREKKYEAKNRGIYMFRLDEERVVDATLCGGLARYINHSCNPNCVAETVEVDRDYRIIIFAKRRIQRGEELAYDYKFDIEDDQHKISCMCGAPNCRKWMN</sequence>
<evidence type="ECO:0000259" key="18">
    <source>
        <dbReference type="PROSITE" id="PS51805"/>
    </source>
</evidence>
<dbReference type="CDD" id="cd15666">
    <property type="entry name" value="ePHD2_KMT2C_like"/>
    <property type="match status" value="1"/>
</dbReference>
<keyword evidence="7" id="KW-0677">Repeat</keyword>
<dbReference type="Pfam" id="PF05965">
    <property type="entry name" value="FYRC"/>
    <property type="match status" value="1"/>
</dbReference>
<feature type="compositionally biased region" description="Polar residues" evidence="15">
    <location>
        <begin position="835"/>
        <end position="849"/>
    </location>
</feature>
<dbReference type="PROSITE" id="PS51805">
    <property type="entry name" value="EPHD"/>
    <property type="match status" value="1"/>
</dbReference>
<feature type="compositionally biased region" description="Basic and acidic residues" evidence="15">
    <location>
        <begin position="2555"/>
        <end position="2603"/>
    </location>
</feature>
<feature type="compositionally biased region" description="Polar residues" evidence="15">
    <location>
        <begin position="1196"/>
        <end position="1221"/>
    </location>
</feature>
<evidence type="ECO:0000256" key="13">
    <source>
        <dbReference type="ARBA" id="ARBA00023163"/>
    </source>
</evidence>
<feature type="compositionally biased region" description="Polar residues" evidence="15">
    <location>
        <begin position="2520"/>
        <end position="2531"/>
    </location>
</feature>
<evidence type="ECO:0000256" key="9">
    <source>
        <dbReference type="ARBA" id="ARBA00022833"/>
    </source>
</evidence>
<evidence type="ECO:0000256" key="6">
    <source>
        <dbReference type="ARBA" id="ARBA00022723"/>
    </source>
</evidence>
<feature type="region of interest" description="Disordered" evidence="15">
    <location>
        <begin position="835"/>
        <end position="866"/>
    </location>
</feature>
<accession>A0A482VMN9</accession>
<keyword evidence="10" id="KW-0156">Chromatin regulator</keyword>
<reference evidence="19 20" key="1">
    <citation type="submission" date="2017-03" db="EMBL/GenBank/DDBJ databases">
        <title>Genome of the blue death feigning beetle - Asbolus verrucosus.</title>
        <authorList>
            <person name="Rider S.D."/>
        </authorList>
    </citation>
    <scope>NUCLEOTIDE SEQUENCE [LARGE SCALE GENOMIC DNA]</scope>
    <source>
        <strain evidence="19">Butters</strain>
        <tissue evidence="19">Head and leg muscle</tissue>
    </source>
</reference>
<keyword evidence="9" id="KW-0862">Zinc</keyword>
<comment type="caution">
    <text evidence="19">The sequence shown here is derived from an EMBL/GenBank/DDBJ whole genome shotgun (WGS) entry which is preliminary data.</text>
</comment>
<feature type="region of interest" description="Disordered" evidence="15">
    <location>
        <begin position="989"/>
        <end position="1239"/>
    </location>
</feature>
<evidence type="ECO:0000256" key="15">
    <source>
        <dbReference type="SAM" id="MobiDB-lite"/>
    </source>
</evidence>
<feature type="compositionally biased region" description="Polar residues" evidence="15">
    <location>
        <begin position="374"/>
        <end position="390"/>
    </location>
</feature>